<feature type="region of interest" description="Disordered" evidence="1">
    <location>
        <begin position="1"/>
        <end position="66"/>
    </location>
</feature>
<dbReference type="EMBL" id="LR798366">
    <property type="protein sequence ID" value="CAB5226906.1"/>
    <property type="molecule type" value="Genomic_DNA"/>
</dbReference>
<dbReference type="EMBL" id="LR797248">
    <property type="protein sequence ID" value="CAB4195363.1"/>
    <property type="molecule type" value="Genomic_DNA"/>
</dbReference>
<gene>
    <name evidence="3" type="ORF">UFOVP1303_9</name>
    <name evidence="4" type="ORF">UFOVP1417_45</name>
    <name evidence="5" type="ORF">UFOVP1517_66</name>
    <name evidence="2" type="ORF">UFOVP664_42</name>
</gene>
<dbReference type="EMBL" id="LR796638">
    <property type="protein sequence ID" value="CAB4156167.1"/>
    <property type="molecule type" value="Genomic_DNA"/>
</dbReference>
<name>A0A6J5NBP0_9CAUD</name>
<evidence type="ECO:0000313" key="5">
    <source>
        <dbReference type="EMBL" id="CAB5226906.1"/>
    </source>
</evidence>
<organism evidence="2">
    <name type="scientific">uncultured Caudovirales phage</name>
    <dbReference type="NCBI Taxonomy" id="2100421"/>
    <lineage>
        <taxon>Viruses</taxon>
        <taxon>Duplodnaviria</taxon>
        <taxon>Heunggongvirae</taxon>
        <taxon>Uroviricota</taxon>
        <taxon>Caudoviricetes</taxon>
        <taxon>Peduoviridae</taxon>
        <taxon>Maltschvirus</taxon>
        <taxon>Maltschvirus maltsch</taxon>
    </lineage>
</organism>
<evidence type="ECO:0000313" key="2">
    <source>
        <dbReference type="EMBL" id="CAB4156167.1"/>
    </source>
</evidence>
<evidence type="ECO:0000313" key="4">
    <source>
        <dbReference type="EMBL" id="CAB4210816.1"/>
    </source>
</evidence>
<dbReference type="EMBL" id="LR797366">
    <property type="protein sequence ID" value="CAB4210816.1"/>
    <property type="molecule type" value="Genomic_DNA"/>
</dbReference>
<evidence type="ECO:0000313" key="3">
    <source>
        <dbReference type="EMBL" id="CAB4195363.1"/>
    </source>
</evidence>
<proteinExistence type="predicted"/>
<protein>
    <submittedName>
        <fullName evidence="2">Uncharacterized protein</fullName>
    </submittedName>
</protein>
<accession>A0A6J5NBP0</accession>
<reference evidence="2" key="1">
    <citation type="submission" date="2020-04" db="EMBL/GenBank/DDBJ databases">
        <authorList>
            <person name="Chiriac C."/>
            <person name="Salcher M."/>
            <person name="Ghai R."/>
            <person name="Kavagutti S V."/>
        </authorList>
    </citation>
    <scope>NUCLEOTIDE SEQUENCE</scope>
</reference>
<feature type="compositionally biased region" description="Gly residues" evidence="1">
    <location>
        <begin position="37"/>
        <end position="47"/>
    </location>
</feature>
<sequence>MARNPQQVDDEGDDDAATYPVSPARMQQFNANSQAAGAGGVQGGGPLSQGATPQAQPAGGLGALAAGQFSGLSGPYQALYQQMQQKADAQRAAQQEYLASMQKQEGALSQTGMSDLDRASMLFQAAGALGQTTRSGGFGETLGNVSTAMVGPLSKAAEAQRQRQQQLQQLQMARQKLGMEMAGTGGVDPAQTLALMRAQQEDIKASRGEVKPVTLKMADGTEVSAIFKNGQYYDPAGKLITDVGGATAAASEEEIPAEVRKLGPEGIKKWKERTGTKLADEAVSAQQNAETAQMVAPILKRAEDAYNRLHKANAIGPIQGDKEGWSRWIAARAGTTAEEDRQNYEQAMADLELWRSTKLKGQGTVTDFERKIITSSLPRLDAVNAVPGLNTFKSLNRELQTQIEKGSRKGEKTLTEADKARVWARDNPNDPRAAAILKRLGAE</sequence>
<feature type="compositionally biased region" description="Low complexity" evidence="1">
    <location>
        <begin position="27"/>
        <end position="36"/>
    </location>
</feature>
<evidence type="ECO:0000256" key="1">
    <source>
        <dbReference type="SAM" id="MobiDB-lite"/>
    </source>
</evidence>
<feature type="compositionally biased region" description="Low complexity" evidence="1">
    <location>
        <begin position="48"/>
        <end position="66"/>
    </location>
</feature>